<dbReference type="InterPro" id="IPR003826">
    <property type="entry name" value="AdoMetDC_fam_prok"/>
</dbReference>
<keyword evidence="9 10" id="KW-0670">Pyruvate</keyword>
<proteinExistence type="inferred from homology"/>
<evidence type="ECO:0000256" key="4">
    <source>
        <dbReference type="ARBA" id="ARBA00023066"/>
    </source>
</evidence>
<dbReference type="GO" id="GO:0004014">
    <property type="term" value="F:adenosylmethionine decarboxylase activity"/>
    <property type="evidence" value="ECO:0007669"/>
    <property type="project" value="UniProtKB-EC"/>
</dbReference>
<name>A0ABS0N7J2_9NEIS</name>
<dbReference type="PANTHER" id="PTHR33866">
    <property type="entry name" value="S-ADENOSYLMETHIONINE DECARBOXYLASE PROENZYME"/>
    <property type="match status" value="1"/>
</dbReference>
<keyword evidence="5 10" id="KW-0620">Polyamine biosynthesis</keyword>
<dbReference type="InterPro" id="IPR042284">
    <property type="entry name" value="AdoMetDC_N"/>
</dbReference>
<dbReference type="Gene3D" id="3.30.360.110">
    <property type="entry name" value="S-adenosylmethionine decarboxylase domain"/>
    <property type="match status" value="1"/>
</dbReference>
<keyword evidence="12" id="KW-1185">Reference proteome</keyword>
<evidence type="ECO:0000313" key="12">
    <source>
        <dbReference type="Proteomes" id="UP000768471"/>
    </source>
</evidence>
<keyword evidence="7 10" id="KW-0456">Lyase</keyword>
<dbReference type="InterPro" id="IPR016067">
    <property type="entry name" value="S-AdoMet_deCO2ase_core"/>
</dbReference>
<feature type="active site" description="Proton acceptor; for processing activity" evidence="10">
    <location>
        <position position="70"/>
    </location>
</feature>
<evidence type="ECO:0000313" key="11">
    <source>
        <dbReference type="EMBL" id="MBH5328282.1"/>
    </source>
</evidence>
<dbReference type="EMBL" id="JACSGR010000001">
    <property type="protein sequence ID" value="MBH5328282.1"/>
    <property type="molecule type" value="Genomic_DNA"/>
</dbReference>
<comment type="cofactor">
    <cofactor evidence="10">
        <name>pyruvate</name>
        <dbReference type="ChEBI" id="CHEBI:15361"/>
    </cofactor>
    <text evidence="10">Binds 1 pyruvoyl group covalently per subunit.</text>
</comment>
<comment type="PTM">
    <text evidence="10">Is synthesized initially as an inactive proenzyme. Formation of the active enzyme involves a self-maturation process in which the active site pyruvoyl group is generated from an internal serine residue via an autocatalytic post-translational modification. Two non-identical subunits are generated from the proenzyme in this reaction, and the pyruvate is formed at the N-terminus of the alpha chain, which is derived from the carboxyl end of the proenzyme. The post-translation cleavage follows an unusual pathway, termed non-hydrolytic serinolysis, in which the side chain hydroxyl group of the serine supplies its oxygen atom to form the C-terminus of the beta chain, while the remainder of the serine residue undergoes an oxidative deamination to produce ammonia and the pyruvoyl group blocking the N-terminus of the alpha chain.</text>
</comment>
<dbReference type="Gene3D" id="3.30.160.750">
    <property type="match status" value="1"/>
</dbReference>
<dbReference type="PANTHER" id="PTHR33866:SF2">
    <property type="entry name" value="S-ADENOSYLMETHIONINE DECARBOXYLASE PROENZYME"/>
    <property type="match status" value="1"/>
</dbReference>
<dbReference type="EC" id="4.1.1.50" evidence="10"/>
<comment type="function">
    <text evidence="10">Catalyzes the decarboxylation of S-adenosylmethionine to S-adenosylmethioninamine (dcAdoMet), the propylamine donor required for the synthesis of the polyamines spermine and spermidine from the diamine putrescine.</text>
</comment>
<dbReference type="HAMAP" id="MF_00464">
    <property type="entry name" value="AdoMetDC_1"/>
    <property type="match status" value="1"/>
</dbReference>
<sequence>MSHSPGCHGLLDLYGCPPALLRDEGYLKNALCQAAERIGATVLDSRFHTFGGEGGVTGVLLLAESHISIHTWPEHGFAALDVFLCGSLLPESAKSLLEQALQAGRAVWQVLQRGGEAGLPPA</sequence>
<evidence type="ECO:0000256" key="2">
    <source>
        <dbReference type="ARBA" id="ARBA00022793"/>
    </source>
</evidence>
<comment type="subunit">
    <text evidence="10">Heterotetramer of two alpha and two beta chains arranged as a dimer of alpha/beta heterodimers.</text>
</comment>
<feature type="active site" description="Proton donor; for catalytic activity" evidence="10">
    <location>
        <position position="85"/>
    </location>
</feature>
<feature type="chain" id="PRO_5044913712" description="S-adenosylmethionine decarboxylase alpha chain" evidence="10">
    <location>
        <begin position="65"/>
        <end position="122"/>
    </location>
</feature>
<keyword evidence="3 10" id="KW-0068">Autocatalytic cleavage</keyword>
<keyword evidence="4 10" id="KW-0745">Spermidine biosynthesis</keyword>
<evidence type="ECO:0000256" key="5">
    <source>
        <dbReference type="ARBA" id="ARBA00023115"/>
    </source>
</evidence>
<feature type="modified residue" description="Pyruvic acid (Ser); by autocatalysis" evidence="10">
    <location>
        <position position="65"/>
    </location>
</feature>
<comment type="similarity">
    <text evidence="10">Belongs to the prokaryotic AdoMetDC family. Type 1 subfamily.</text>
</comment>
<dbReference type="RefSeq" id="WP_197902203.1">
    <property type="nucleotide sequence ID" value="NZ_JACSGR010000001.1"/>
</dbReference>
<comment type="catalytic activity">
    <reaction evidence="10">
        <text>S-adenosyl-L-methionine + H(+) = S-adenosyl 3-(methylsulfanyl)propylamine + CO2</text>
        <dbReference type="Rhea" id="RHEA:15981"/>
        <dbReference type="ChEBI" id="CHEBI:15378"/>
        <dbReference type="ChEBI" id="CHEBI:16526"/>
        <dbReference type="ChEBI" id="CHEBI:57443"/>
        <dbReference type="ChEBI" id="CHEBI:59789"/>
        <dbReference type="EC" id="4.1.1.50"/>
    </reaction>
</comment>
<gene>
    <name evidence="11" type="primary">speD</name>
    <name evidence="10" type="synonym">speH</name>
    <name evidence="11" type="ORF">H9Q10_01160</name>
</gene>
<comment type="caution">
    <text evidence="11">The sequence shown here is derived from an EMBL/GenBank/DDBJ whole genome shotgun (WGS) entry which is preliminary data.</text>
</comment>
<feature type="chain" id="PRO_5044913713" description="S-adenosylmethionine decarboxylase beta chain" evidence="10">
    <location>
        <begin position="1"/>
        <end position="64"/>
    </location>
</feature>
<dbReference type="Pfam" id="PF02675">
    <property type="entry name" value="AdoMet_dc"/>
    <property type="match status" value="1"/>
</dbReference>
<evidence type="ECO:0000256" key="8">
    <source>
        <dbReference type="ARBA" id="ARBA00023270"/>
    </source>
</evidence>
<keyword evidence="1 10" id="KW-0949">S-adenosyl-L-methionine</keyword>
<comment type="pathway">
    <text evidence="10">Amine and polyamine biosynthesis; S-adenosylmethioninamine biosynthesis; S-adenosylmethioninamine from S-adenosyl-L-methionine: step 1/1.</text>
</comment>
<evidence type="ECO:0000256" key="3">
    <source>
        <dbReference type="ARBA" id="ARBA00022813"/>
    </source>
</evidence>
<evidence type="ECO:0000256" key="6">
    <source>
        <dbReference type="ARBA" id="ARBA00023145"/>
    </source>
</evidence>
<evidence type="ECO:0000256" key="1">
    <source>
        <dbReference type="ARBA" id="ARBA00022691"/>
    </source>
</evidence>
<evidence type="ECO:0000256" key="9">
    <source>
        <dbReference type="ARBA" id="ARBA00023317"/>
    </source>
</evidence>
<evidence type="ECO:0000256" key="10">
    <source>
        <dbReference type="HAMAP-Rule" id="MF_00464"/>
    </source>
</evidence>
<accession>A0ABS0N7J2</accession>
<evidence type="ECO:0000256" key="7">
    <source>
        <dbReference type="ARBA" id="ARBA00023239"/>
    </source>
</evidence>
<dbReference type="Proteomes" id="UP000768471">
    <property type="component" value="Unassembled WGS sequence"/>
</dbReference>
<keyword evidence="6 10" id="KW-0865">Zymogen</keyword>
<dbReference type="NCBIfam" id="TIGR03330">
    <property type="entry name" value="SAM_DCase_Bsu"/>
    <property type="match status" value="1"/>
</dbReference>
<protein>
    <recommendedName>
        <fullName evidence="10">S-adenosylmethionine decarboxylase proenzyme</fullName>
        <shortName evidence="10">AdoMetDC</shortName>
        <shortName evidence="10">SAMDC</shortName>
        <ecNumber evidence="10">4.1.1.50</ecNumber>
    </recommendedName>
    <component>
        <recommendedName>
            <fullName evidence="10">S-adenosylmethionine decarboxylase beta chain</fullName>
        </recommendedName>
    </component>
    <component>
        <recommendedName>
            <fullName evidence="10">S-adenosylmethionine decarboxylase alpha chain</fullName>
        </recommendedName>
    </component>
</protein>
<dbReference type="SUPFAM" id="SSF56276">
    <property type="entry name" value="S-adenosylmethionine decarboxylase"/>
    <property type="match status" value="1"/>
</dbReference>
<keyword evidence="8 10" id="KW-0704">Schiff base</keyword>
<organism evidence="11 12">
    <name type="scientific">Eikenella glucosivorans</name>
    <dbReference type="NCBI Taxonomy" id="2766967"/>
    <lineage>
        <taxon>Bacteria</taxon>
        <taxon>Pseudomonadati</taxon>
        <taxon>Pseudomonadota</taxon>
        <taxon>Betaproteobacteria</taxon>
        <taxon>Neisseriales</taxon>
        <taxon>Neisseriaceae</taxon>
        <taxon>Eikenella</taxon>
    </lineage>
</organism>
<dbReference type="InterPro" id="IPR042286">
    <property type="entry name" value="AdoMetDC_C"/>
</dbReference>
<feature type="site" description="Cleavage (non-hydrolytic); by autolysis" evidence="10">
    <location>
        <begin position="64"/>
        <end position="65"/>
    </location>
</feature>
<dbReference type="InterPro" id="IPR017716">
    <property type="entry name" value="S-AdoMet_deCOase_pro-enz"/>
</dbReference>
<feature type="active site" description="Schiff-base intermediate with substrate; via pyruvic acid" evidence="10">
    <location>
        <position position="65"/>
    </location>
</feature>
<keyword evidence="2 10" id="KW-0210">Decarboxylase</keyword>
<reference evidence="11 12" key="1">
    <citation type="submission" date="2020-09" db="EMBL/GenBank/DDBJ databases">
        <title>Eikenella S3660 sp. nov., isolated from a throat swab.</title>
        <authorList>
            <person name="Buhl M."/>
        </authorList>
    </citation>
    <scope>NUCLEOTIDE SEQUENCE [LARGE SCALE GENOMIC DNA]</scope>
    <source>
        <strain evidence="11 12">S3360</strain>
    </source>
</reference>